<sequence length="262" mass="26998">MKTSSVILAAALAGSSLPMLAHADNSVAAWFSDNPAVAGQSVTFYWQASSPTAHCSVEGLPLSYPIHGRSSGNRTFTANQPITVNVSCWGFDGRFSDTSADTQATLQILPPGPPVVTAAFSPSSVKVDNVATLTWNAQYANSCSSPDISGVSGTSGSVSILATKSMKAKVVCTGPGGTGEATADLKVTGPYIEVWTTPSYLSGPGYVTVNWRIHNVDSCTNGTPLNGPSPTPTWINATQQVWVGCTHGDTAASASAWVNVGN</sequence>
<reference evidence="2" key="1">
    <citation type="submission" date="2023-03" db="EMBL/GenBank/DDBJ databases">
        <title>Chitinimonas shenzhenensis gen. nov., sp. nov., a novel member of family Burkholderiaceae isolated from activated sludge collected in Shen Zhen, China.</title>
        <authorList>
            <person name="Wang X."/>
        </authorList>
    </citation>
    <scope>NUCLEOTIDE SEQUENCE</scope>
    <source>
        <strain evidence="2">DQS-5</strain>
    </source>
</reference>
<name>A0ABT7E3G1_9NEIS</name>
<evidence type="ECO:0000256" key="1">
    <source>
        <dbReference type="SAM" id="SignalP"/>
    </source>
</evidence>
<dbReference type="RefSeq" id="WP_284103173.1">
    <property type="nucleotide sequence ID" value="NZ_JARRAF010000056.1"/>
</dbReference>
<keyword evidence="3" id="KW-1185">Reference proteome</keyword>
<evidence type="ECO:0008006" key="4">
    <source>
        <dbReference type="Google" id="ProtNLM"/>
    </source>
</evidence>
<protein>
    <recommendedName>
        <fullName evidence="4">Ig-like domain-containing protein</fullName>
    </recommendedName>
</protein>
<accession>A0ABT7E3G1</accession>
<feature type="signal peptide" evidence="1">
    <location>
        <begin position="1"/>
        <end position="23"/>
    </location>
</feature>
<evidence type="ECO:0000313" key="3">
    <source>
        <dbReference type="Proteomes" id="UP001172778"/>
    </source>
</evidence>
<keyword evidence="1" id="KW-0732">Signal</keyword>
<dbReference type="Proteomes" id="UP001172778">
    <property type="component" value="Unassembled WGS sequence"/>
</dbReference>
<dbReference type="EMBL" id="JARRAF010000056">
    <property type="protein sequence ID" value="MDK2126851.1"/>
    <property type="molecule type" value="Genomic_DNA"/>
</dbReference>
<comment type="caution">
    <text evidence="2">The sequence shown here is derived from an EMBL/GenBank/DDBJ whole genome shotgun (WGS) entry which is preliminary data.</text>
</comment>
<gene>
    <name evidence="2" type="ORF">PZA18_22660</name>
</gene>
<feature type="chain" id="PRO_5047020527" description="Ig-like domain-containing protein" evidence="1">
    <location>
        <begin position="24"/>
        <end position="262"/>
    </location>
</feature>
<evidence type="ECO:0000313" key="2">
    <source>
        <dbReference type="EMBL" id="MDK2126851.1"/>
    </source>
</evidence>
<proteinExistence type="predicted"/>
<organism evidence="2 3">
    <name type="scientific">Parachitinimonas caeni</name>
    <dbReference type="NCBI Taxonomy" id="3031301"/>
    <lineage>
        <taxon>Bacteria</taxon>
        <taxon>Pseudomonadati</taxon>
        <taxon>Pseudomonadota</taxon>
        <taxon>Betaproteobacteria</taxon>
        <taxon>Neisseriales</taxon>
        <taxon>Chitinibacteraceae</taxon>
        <taxon>Parachitinimonas</taxon>
    </lineage>
</organism>